<organism evidence="2 3">
    <name type="scientific">Necator americanus</name>
    <name type="common">Human hookworm</name>
    <dbReference type="NCBI Taxonomy" id="51031"/>
    <lineage>
        <taxon>Eukaryota</taxon>
        <taxon>Metazoa</taxon>
        <taxon>Ecdysozoa</taxon>
        <taxon>Nematoda</taxon>
        <taxon>Chromadorea</taxon>
        <taxon>Rhabditida</taxon>
        <taxon>Rhabditina</taxon>
        <taxon>Rhabditomorpha</taxon>
        <taxon>Strongyloidea</taxon>
        <taxon>Ancylostomatidae</taxon>
        <taxon>Bunostominae</taxon>
        <taxon>Necator</taxon>
    </lineage>
</organism>
<evidence type="ECO:0000313" key="3">
    <source>
        <dbReference type="Proteomes" id="UP001303046"/>
    </source>
</evidence>
<reference evidence="2 3" key="1">
    <citation type="submission" date="2023-08" db="EMBL/GenBank/DDBJ databases">
        <title>A Necator americanus chromosomal reference genome.</title>
        <authorList>
            <person name="Ilik V."/>
            <person name="Petrzelkova K.J."/>
            <person name="Pardy F."/>
            <person name="Fuh T."/>
            <person name="Niatou-Singa F.S."/>
            <person name="Gouil Q."/>
            <person name="Baker L."/>
            <person name="Ritchie M.E."/>
            <person name="Jex A.R."/>
            <person name="Gazzola D."/>
            <person name="Li H."/>
            <person name="Toshio Fujiwara R."/>
            <person name="Zhan B."/>
            <person name="Aroian R.V."/>
            <person name="Pafco B."/>
            <person name="Schwarz E.M."/>
        </authorList>
    </citation>
    <scope>NUCLEOTIDE SEQUENCE [LARGE SCALE GENOMIC DNA]</scope>
    <source>
        <strain evidence="2 3">Aroian</strain>
        <tissue evidence="2">Whole animal</tissue>
    </source>
</reference>
<feature type="transmembrane region" description="Helical" evidence="1">
    <location>
        <begin position="7"/>
        <end position="27"/>
    </location>
</feature>
<feature type="transmembrane region" description="Helical" evidence="1">
    <location>
        <begin position="151"/>
        <end position="173"/>
    </location>
</feature>
<dbReference type="Proteomes" id="UP001303046">
    <property type="component" value="Unassembled WGS sequence"/>
</dbReference>
<gene>
    <name evidence="2" type="primary">Necator_chrV.g18948</name>
    <name evidence="2" type="ORF">RB195_014157</name>
</gene>
<keyword evidence="1" id="KW-1133">Transmembrane helix</keyword>
<comment type="caution">
    <text evidence="2">The sequence shown here is derived from an EMBL/GenBank/DDBJ whole genome shotgun (WGS) entry which is preliminary data.</text>
</comment>
<evidence type="ECO:0000313" key="2">
    <source>
        <dbReference type="EMBL" id="KAK6755615.1"/>
    </source>
</evidence>
<keyword evidence="1" id="KW-0812">Transmembrane</keyword>
<keyword evidence="1" id="KW-0472">Membrane</keyword>
<keyword evidence="3" id="KW-1185">Reference proteome</keyword>
<name>A0ABR1DYW1_NECAM</name>
<evidence type="ECO:0000256" key="1">
    <source>
        <dbReference type="SAM" id="Phobius"/>
    </source>
</evidence>
<dbReference type="EMBL" id="JAVFWL010000005">
    <property type="protein sequence ID" value="KAK6755615.1"/>
    <property type="molecule type" value="Genomic_DNA"/>
</dbReference>
<protein>
    <submittedName>
        <fullName evidence="2">Uncharacterized protein</fullName>
    </submittedName>
</protein>
<accession>A0ABR1DYW1</accession>
<proteinExistence type="predicted"/>
<sequence length="276" mass="30504">MNVAPGLLFVNLAILVSVYYMCLPLPLRNDTTVIIAEDETTPSLSGKTSLLHTSLLENASRFLTMAATKTTANNTSMETVNPTTAKDNAKGSSPTFQKSSSWIKHFVTQPVYLPVNSPQEGRDVIFLLMQVYFAKGRRAFNVSERSAQNVYMVPTILIALATLLATVTLTILLRKARSLEFVRSPAIQYYRTVNDETNSQMTRAKASLSVLAGMKGVYQRGRLKEISDVFTRLGIKSPPQTADEYFASSPAKDKASEQPCIRIKLLTAEEIAREDL</sequence>